<feature type="compositionally biased region" description="Basic and acidic residues" evidence="1">
    <location>
        <begin position="125"/>
        <end position="138"/>
    </location>
</feature>
<feature type="compositionally biased region" description="Basic and acidic residues" evidence="1">
    <location>
        <begin position="69"/>
        <end position="80"/>
    </location>
</feature>
<feature type="compositionally biased region" description="Basic residues" evidence="1">
    <location>
        <begin position="187"/>
        <end position="203"/>
    </location>
</feature>
<gene>
    <name evidence="2" type="ORF">TvY486_0031490</name>
</gene>
<name>F9WS20_TRYVY</name>
<feature type="compositionally biased region" description="Basic and acidic residues" evidence="1">
    <location>
        <begin position="147"/>
        <end position="156"/>
    </location>
</feature>
<feature type="region of interest" description="Disordered" evidence="1">
    <location>
        <begin position="1"/>
        <end position="233"/>
    </location>
</feature>
<dbReference type="VEuPathDB" id="TriTrypDB:TvY486_0031490"/>
<sequence length="233" mass="27067">MTAETRHARANKRGATHTRGKHNTAETHHNAQLAHTAAHKKRRQPERKVARKEETAQSPGAQGTPPRTENGKQKAREKERKRQGKKPALTQHACTRTRVARRKTKPLPATTQETSKEMTNTQERTQLEARKGQYDKNRCARKKCRERCKERKKDTECTAQRAKSRERKNERTEKDAKLFKVKVNEKNKKRRQAQKQGKKKKSKITNEKEREREKAAFGQHKHSITIIISSPFS</sequence>
<evidence type="ECO:0000313" key="2">
    <source>
        <dbReference type="EMBL" id="CCD20358.1"/>
    </source>
</evidence>
<keyword evidence="3" id="KW-1185">Reference proteome</keyword>
<dbReference type="Proteomes" id="UP000009027">
    <property type="component" value="Unassembled WGS sequence"/>
</dbReference>
<feature type="compositionally biased region" description="Basic and acidic residues" evidence="1">
    <location>
        <begin position="167"/>
        <end position="186"/>
    </location>
</feature>
<organism evidence="2 3">
    <name type="scientific">Trypanosoma vivax (strain Y486)</name>
    <dbReference type="NCBI Taxonomy" id="1055687"/>
    <lineage>
        <taxon>Eukaryota</taxon>
        <taxon>Discoba</taxon>
        <taxon>Euglenozoa</taxon>
        <taxon>Kinetoplastea</taxon>
        <taxon>Metakinetoplastina</taxon>
        <taxon>Trypanosomatida</taxon>
        <taxon>Trypanosomatidae</taxon>
        <taxon>Trypanosoma</taxon>
        <taxon>Duttonella</taxon>
    </lineage>
</organism>
<feature type="compositionally biased region" description="Basic and acidic residues" evidence="1">
    <location>
        <begin position="46"/>
        <end position="55"/>
    </location>
</feature>
<protein>
    <submittedName>
        <fullName evidence="2">Uncharacterized protein</fullName>
    </submittedName>
</protein>
<evidence type="ECO:0000256" key="1">
    <source>
        <dbReference type="SAM" id="MobiDB-lite"/>
    </source>
</evidence>
<dbReference type="AlphaFoldDB" id="F9WS20"/>
<reference evidence="2 3" key="1">
    <citation type="journal article" date="2012" name="Proc. Natl. Acad. Sci. U.S.A.">
        <title>Antigenic diversity is generated by distinct evolutionary mechanisms in African trypanosome species.</title>
        <authorList>
            <person name="Jackson A.P."/>
            <person name="Berry A."/>
            <person name="Aslett M."/>
            <person name="Allison H.C."/>
            <person name="Burton P."/>
            <person name="Vavrova-Anderson J."/>
            <person name="Brown R."/>
            <person name="Browne H."/>
            <person name="Corton N."/>
            <person name="Hauser H."/>
            <person name="Gamble J."/>
            <person name="Gilderthorp R."/>
            <person name="Marcello L."/>
            <person name="McQuillan J."/>
            <person name="Otto T.D."/>
            <person name="Quail M.A."/>
            <person name="Sanders M.J."/>
            <person name="van Tonder A."/>
            <person name="Ginger M.L."/>
            <person name="Field M.C."/>
            <person name="Barry J.D."/>
            <person name="Hertz-Fowler C."/>
            <person name="Berriman M."/>
        </authorList>
    </citation>
    <scope>NUCLEOTIDE SEQUENCE</scope>
    <source>
        <strain evidence="2 3">Y486</strain>
    </source>
</reference>
<dbReference type="EMBL" id="CAEX01005363">
    <property type="protein sequence ID" value="CCD20358.1"/>
    <property type="molecule type" value="Genomic_DNA"/>
</dbReference>
<feature type="compositionally biased region" description="Polar residues" evidence="1">
    <location>
        <begin position="56"/>
        <end position="67"/>
    </location>
</feature>
<feature type="compositionally biased region" description="Basic and acidic residues" evidence="1">
    <location>
        <begin position="204"/>
        <end position="215"/>
    </location>
</feature>
<feature type="compositionally biased region" description="Basic residues" evidence="1">
    <location>
        <begin position="8"/>
        <end position="22"/>
    </location>
</feature>
<accession>F9WS20</accession>
<proteinExistence type="predicted"/>
<feature type="compositionally biased region" description="Polar residues" evidence="1">
    <location>
        <begin position="109"/>
        <end position="124"/>
    </location>
</feature>
<evidence type="ECO:0000313" key="3">
    <source>
        <dbReference type="Proteomes" id="UP000009027"/>
    </source>
</evidence>